<sequence length="472" mass="50548">MDDTLKARPHGTRIEAVMGTIRSGIAARSLSPGMRLASVRAQAKTMQVSVSTVVEAYERLAAEGVIHARPGSGYYVSGPAAPLSLATLGPRVEREVDPLWISRQALEADDATLKPGCGWLPASWMPVTGMRRALRGLARGDEAVLMDYASPLGLPALRSVLSRRIAANGIQAGPDQIMLTESGTQAIDLICRFLLEPGDTVLVDDPCYFNFHALLKAHRVKVVGVPYTPHGPDTEAFGAALLAHAPRLYITNSAIHNPTGAVLSPVIAHRLLKLADRSELVIVEDDIFADFETAPAPRLAAFDGLARVIHIGSFSKTLSASVRCGYIAARPDWIESLADLKLATSFGGGRLAAELLHAALTDGGYRKHMEATRARLAAAMERTAARLERLGVTPWLMPQAGMFLWCRLPEGVDAALVARRCLDEGVVLAPGNAFSQSQTASGFLRFNVAQSAEEKIFAALGRAIDGAVRQRD</sequence>
<evidence type="ECO:0000256" key="5">
    <source>
        <dbReference type="ARBA" id="ARBA00023163"/>
    </source>
</evidence>
<keyword evidence="5" id="KW-0804">Transcription</keyword>
<dbReference type="Pfam" id="PF00392">
    <property type="entry name" value="GntR"/>
    <property type="match status" value="1"/>
</dbReference>
<dbReference type="CDD" id="cd00609">
    <property type="entry name" value="AAT_like"/>
    <property type="match status" value="1"/>
</dbReference>
<keyword evidence="2" id="KW-0663">Pyridoxal phosphate</keyword>
<dbReference type="Gene3D" id="3.90.1150.10">
    <property type="entry name" value="Aspartate Aminotransferase, domain 1"/>
    <property type="match status" value="1"/>
</dbReference>
<feature type="domain" description="HTH gntR-type" evidence="6">
    <location>
        <begin position="11"/>
        <end position="79"/>
    </location>
</feature>
<dbReference type="RefSeq" id="WP_183399394.1">
    <property type="nucleotide sequence ID" value="NZ_JACIDS010000003.1"/>
</dbReference>
<dbReference type="PANTHER" id="PTHR46577">
    <property type="entry name" value="HTH-TYPE TRANSCRIPTIONAL REGULATORY PROTEIN GABR"/>
    <property type="match status" value="1"/>
</dbReference>
<dbReference type="AlphaFoldDB" id="A0A840AN90"/>
<keyword evidence="4 7" id="KW-0238">DNA-binding</keyword>
<dbReference type="InterPro" id="IPR036388">
    <property type="entry name" value="WH-like_DNA-bd_sf"/>
</dbReference>
<dbReference type="InterPro" id="IPR015424">
    <property type="entry name" value="PyrdxlP-dep_Trfase"/>
</dbReference>
<dbReference type="PANTHER" id="PTHR46577:SF2">
    <property type="entry name" value="TRANSCRIPTIONAL REGULATORY PROTEIN"/>
    <property type="match status" value="1"/>
</dbReference>
<organism evidence="7 8">
    <name type="scientific">Kaistia hirudinis</name>
    <dbReference type="NCBI Taxonomy" id="1293440"/>
    <lineage>
        <taxon>Bacteria</taxon>
        <taxon>Pseudomonadati</taxon>
        <taxon>Pseudomonadota</taxon>
        <taxon>Alphaproteobacteria</taxon>
        <taxon>Hyphomicrobiales</taxon>
        <taxon>Kaistiaceae</taxon>
        <taxon>Kaistia</taxon>
    </lineage>
</organism>
<dbReference type="InterPro" id="IPR015422">
    <property type="entry name" value="PyrdxlP-dep_Trfase_small"/>
</dbReference>
<dbReference type="InterPro" id="IPR051446">
    <property type="entry name" value="HTH_trans_reg/aminotransferase"/>
</dbReference>
<dbReference type="SMART" id="SM00345">
    <property type="entry name" value="HTH_GNTR"/>
    <property type="match status" value="1"/>
</dbReference>
<comment type="caution">
    <text evidence="7">The sequence shown here is derived from an EMBL/GenBank/DDBJ whole genome shotgun (WGS) entry which is preliminary data.</text>
</comment>
<dbReference type="GO" id="GO:0030170">
    <property type="term" value="F:pyridoxal phosphate binding"/>
    <property type="evidence" value="ECO:0007669"/>
    <property type="project" value="InterPro"/>
</dbReference>
<dbReference type="GO" id="GO:0003677">
    <property type="term" value="F:DNA binding"/>
    <property type="evidence" value="ECO:0007669"/>
    <property type="project" value="UniProtKB-KW"/>
</dbReference>
<proteinExistence type="inferred from homology"/>
<evidence type="ECO:0000256" key="4">
    <source>
        <dbReference type="ARBA" id="ARBA00023125"/>
    </source>
</evidence>
<evidence type="ECO:0000313" key="8">
    <source>
        <dbReference type="Proteomes" id="UP000553963"/>
    </source>
</evidence>
<dbReference type="Gene3D" id="3.40.640.10">
    <property type="entry name" value="Type I PLP-dependent aspartate aminotransferase-like (Major domain)"/>
    <property type="match status" value="1"/>
</dbReference>
<dbReference type="CDD" id="cd07377">
    <property type="entry name" value="WHTH_GntR"/>
    <property type="match status" value="1"/>
</dbReference>
<name>A0A840AN90_9HYPH</name>
<evidence type="ECO:0000256" key="1">
    <source>
        <dbReference type="ARBA" id="ARBA00005384"/>
    </source>
</evidence>
<dbReference type="Gene3D" id="1.10.10.10">
    <property type="entry name" value="Winged helix-like DNA-binding domain superfamily/Winged helix DNA-binding domain"/>
    <property type="match status" value="1"/>
</dbReference>
<dbReference type="InterPro" id="IPR000524">
    <property type="entry name" value="Tscrpt_reg_HTH_GntR"/>
</dbReference>
<dbReference type="SUPFAM" id="SSF53383">
    <property type="entry name" value="PLP-dependent transferases"/>
    <property type="match status" value="1"/>
</dbReference>
<dbReference type="EMBL" id="JACIDS010000003">
    <property type="protein sequence ID" value="MBB3931790.1"/>
    <property type="molecule type" value="Genomic_DNA"/>
</dbReference>
<evidence type="ECO:0000256" key="2">
    <source>
        <dbReference type="ARBA" id="ARBA00022898"/>
    </source>
</evidence>
<dbReference type="InterPro" id="IPR004839">
    <property type="entry name" value="Aminotransferase_I/II_large"/>
</dbReference>
<dbReference type="InterPro" id="IPR015421">
    <property type="entry name" value="PyrdxlP-dep_Trfase_major"/>
</dbReference>
<dbReference type="SUPFAM" id="SSF46785">
    <property type="entry name" value="Winged helix' DNA-binding domain"/>
    <property type="match status" value="1"/>
</dbReference>
<evidence type="ECO:0000313" key="7">
    <source>
        <dbReference type="EMBL" id="MBB3931790.1"/>
    </source>
</evidence>
<dbReference type="Proteomes" id="UP000553963">
    <property type="component" value="Unassembled WGS sequence"/>
</dbReference>
<dbReference type="GO" id="GO:0003700">
    <property type="term" value="F:DNA-binding transcription factor activity"/>
    <property type="evidence" value="ECO:0007669"/>
    <property type="project" value="InterPro"/>
</dbReference>
<keyword evidence="8" id="KW-1185">Reference proteome</keyword>
<evidence type="ECO:0000259" key="6">
    <source>
        <dbReference type="PROSITE" id="PS50949"/>
    </source>
</evidence>
<accession>A0A840AN90</accession>
<gene>
    <name evidence="7" type="ORF">GGR25_002840</name>
</gene>
<dbReference type="PROSITE" id="PS50949">
    <property type="entry name" value="HTH_GNTR"/>
    <property type="match status" value="1"/>
</dbReference>
<protein>
    <submittedName>
        <fullName evidence="7">DNA-binding transcriptional MocR family regulator</fullName>
    </submittedName>
</protein>
<keyword evidence="3" id="KW-0805">Transcription regulation</keyword>
<comment type="similarity">
    <text evidence="1">In the C-terminal section; belongs to the class-I pyridoxal-phosphate-dependent aminotransferase family.</text>
</comment>
<dbReference type="InterPro" id="IPR036390">
    <property type="entry name" value="WH_DNA-bd_sf"/>
</dbReference>
<reference evidence="7 8" key="1">
    <citation type="submission" date="2020-08" db="EMBL/GenBank/DDBJ databases">
        <title>Genomic Encyclopedia of Type Strains, Phase IV (KMG-IV): sequencing the most valuable type-strain genomes for metagenomic binning, comparative biology and taxonomic classification.</title>
        <authorList>
            <person name="Goeker M."/>
        </authorList>
    </citation>
    <scope>NUCLEOTIDE SEQUENCE [LARGE SCALE GENOMIC DNA]</scope>
    <source>
        <strain evidence="7 8">DSM 25966</strain>
    </source>
</reference>
<evidence type="ECO:0000256" key="3">
    <source>
        <dbReference type="ARBA" id="ARBA00023015"/>
    </source>
</evidence>
<dbReference type="Pfam" id="PF00155">
    <property type="entry name" value="Aminotran_1_2"/>
    <property type="match status" value="1"/>
</dbReference>